<organism evidence="1 2">
    <name type="scientific">Maricaulis maris (strain MCS10)</name>
    <name type="common">Caulobacter maris</name>
    <dbReference type="NCBI Taxonomy" id="394221"/>
    <lineage>
        <taxon>Bacteria</taxon>
        <taxon>Pseudomonadati</taxon>
        <taxon>Pseudomonadota</taxon>
        <taxon>Alphaproteobacteria</taxon>
        <taxon>Maricaulales</taxon>
        <taxon>Maricaulaceae</taxon>
        <taxon>Maricaulis</taxon>
    </lineage>
</organism>
<dbReference type="AlphaFoldDB" id="Q0AQU0"/>
<proteinExistence type="predicted"/>
<accession>Q0AQU0</accession>
<sequence length="147" mass="15646">MAKPDDQCYRRPMMSDLGHMRGILARWLFALAVIAAVQQSAIPRGYMLDRSDSGQLAVVLCTGQGSITRWLDLESGELSEEPGDGQTGNTAQHCAFAAATSLLALPQVADLAPPPNDFPLATPARTVRVAVARQQARPPARGPPATL</sequence>
<reference evidence="1 2" key="1">
    <citation type="submission" date="2006-08" db="EMBL/GenBank/DDBJ databases">
        <title>Complete sequence of Maricaulis maris MCS10.</title>
        <authorList>
            <consortium name="US DOE Joint Genome Institute"/>
            <person name="Copeland A."/>
            <person name="Lucas S."/>
            <person name="Lapidus A."/>
            <person name="Barry K."/>
            <person name="Detter J.C."/>
            <person name="Glavina del Rio T."/>
            <person name="Hammon N."/>
            <person name="Israni S."/>
            <person name="Dalin E."/>
            <person name="Tice H."/>
            <person name="Pitluck S."/>
            <person name="Saunders E."/>
            <person name="Brettin T."/>
            <person name="Bruce D."/>
            <person name="Han C."/>
            <person name="Tapia R."/>
            <person name="Gilna P."/>
            <person name="Schmutz J."/>
            <person name="Larimer F."/>
            <person name="Land M."/>
            <person name="Hauser L."/>
            <person name="Kyrpides N."/>
            <person name="Mikhailova N."/>
            <person name="Viollier P."/>
            <person name="Stephens C."/>
            <person name="Richardson P."/>
        </authorList>
    </citation>
    <scope>NUCLEOTIDE SEQUENCE [LARGE SCALE GENOMIC DNA]</scope>
    <source>
        <strain evidence="1 2">MCS10</strain>
    </source>
</reference>
<keyword evidence="2" id="KW-1185">Reference proteome</keyword>
<dbReference type="STRING" id="394221.Mmar10_1054"/>
<protein>
    <recommendedName>
        <fullName evidence="3">DUF2946 domain-containing protein</fullName>
    </recommendedName>
</protein>
<gene>
    <name evidence="1" type="ordered locus">Mmar10_1054</name>
</gene>
<dbReference type="InterPro" id="IPR021333">
    <property type="entry name" value="DUF2946"/>
</dbReference>
<dbReference type="OrthoDB" id="7876907at2"/>
<dbReference type="Proteomes" id="UP000001964">
    <property type="component" value="Chromosome"/>
</dbReference>
<dbReference type="RefSeq" id="WP_011642994.1">
    <property type="nucleotide sequence ID" value="NC_008347.1"/>
</dbReference>
<name>Q0AQU0_MARMM</name>
<dbReference type="EMBL" id="CP000449">
    <property type="protein sequence ID" value="ABI65347.1"/>
    <property type="molecule type" value="Genomic_DNA"/>
</dbReference>
<dbReference type="Pfam" id="PF11162">
    <property type="entry name" value="DUF2946"/>
    <property type="match status" value="1"/>
</dbReference>
<evidence type="ECO:0000313" key="2">
    <source>
        <dbReference type="Proteomes" id="UP000001964"/>
    </source>
</evidence>
<dbReference type="HOGENOM" id="CLU_1765822_0_0_5"/>
<evidence type="ECO:0008006" key="3">
    <source>
        <dbReference type="Google" id="ProtNLM"/>
    </source>
</evidence>
<evidence type="ECO:0000313" key="1">
    <source>
        <dbReference type="EMBL" id="ABI65347.1"/>
    </source>
</evidence>
<dbReference type="KEGG" id="mmr:Mmar10_1054"/>